<dbReference type="InterPro" id="IPR025736">
    <property type="entry name" value="PucR_C-HTH_dom"/>
</dbReference>
<dbReference type="PANTHER" id="PTHR33744">
    <property type="entry name" value="CARBOHYDRATE DIACID REGULATOR"/>
    <property type="match status" value="1"/>
</dbReference>
<sequence length="498" mass="53324">MATIGDLADHAGLRSLTPDALVRTRRTRIDAVHRVDGGPPADLPENSALYVPSTAWPRLPAPGALTATLRSAGGVAVIVDNNDVNLPPEFLSECVRQSFPVFLLPSDQGLDRVAAVIRPPEPGHPAERSAGAGRIRDVVDSFVGSSEIDAWLVMRGCVVGGSRRPAPTTDRLRKVLARNPVTLDRIAAAPAVVTTTLPRSGRTMALVNPQRTPWDSRRVRALAEQLDAYAQAVEVARTARQQSEYALIRELITATVPSEALDPWASSLGLTTGIRIRAVCLVPPDSVGAQLDEIAAALRDLGLLSGQPCVAGTHGGNAYALITISGDPDENPSFEDDLDVLRGLVERQCGFRPAVGASSCVLHGSDDLVRGLISARQLAERQARTSARDDGSVPLPAPLAATLLASEPTLVTVLQRALLQPVIDYDTQKGSQYLHTLRTFLALDGHWGSAASELGIHINTLRYRLGRIERLTGRGVHATADRTDFYLALTLYESGERR</sequence>
<organism evidence="2 3">
    <name type="scientific">Rhodococcus gannanensis</name>
    <dbReference type="NCBI Taxonomy" id="1960308"/>
    <lineage>
        <taxon>Bacteria</taxon>
        <taxon>Bacillati</taxon>
        <taxon>Actinomycetota</taxon>
        <taxon>Actinomycetes</taxon>
        <taxon>Mycobacteriales</taxon>
        <taxon>Nocardiaceae</taxon>
        <taxon>Rhodococcus</taxon>
    </lineage>
</organism>
<dbReference type="InterPro" id="IPR042070">
    <property type="entry name" value="PucR_C-HTH_sf"/>
</dbReference>
<reference evidence="3" key="1">
    <citation type="journal article" date="2019" name="Int. J. Syst. Evol. Microbiol.">
        <title>The Global Catalogue of Microorganisms (GCM) 10K type strain sequencing project: providing services to taxonomists for standard genome sequencing and annotation.</title>
        <authorList>
            <consortium name="The Broad Institute Genomics Platform"/>
            <consortium name="The Broad Institute Genome Sequencing Center for Infectious Disease"/>
            <person name="Wu L."/>
            <person name="Ma J."/>
        </authorList>
    </citation>
    <scope>NUCLEOTIDE SEQUENCE [LARGE SCALE GENOMIC DNA]</scope>
    <source>
        <strain evidence="3">DT72</strain>
    </source>
</reference>
<gene>
    <name evidence="2" type="ORF">ACFSJG_10790</name>
</gene>
<feature type="domain" description="PucR C-terminal helix-turn-helix" evidence="1">
    <location>
        <begin position="433"/>
        <end position="490"/>
    </location>
</feature>
<dbReference type="RefSeq" id="WP_378485200.1">
    <property type="nucleotide sequence ID" value="NZ_JBHUFB010000009.1"/>
</dbReference>
<dbReference type="Proteomes" id="UP001597286">
    <property type="component" value="Unassembled WGS sequence"/>
</dbReference>
<dbReference type="PANTHER" id="PTHR33744:SF17">
    <property type="entry name" value="CONSERVED PROTEIN"/>
    <property type="match status" value="1"/>
</dbReference>
<proteinExistence type="predicted"/>
<dbReference type="Gene3D" id="1.10.10.2840">
    <property type="entry name" value="PucR C-terminal helix-turn-helix domain"/>
    <property type="match status" value="1"/>
</dbReference>
<evidence type="ECO:0000313" key="2">
    <source>
        <dbReference type="EMBL" id="MFD1812703.1"/>
    </source>
</evidence>
<keyword evidence="3" id="KW-1185">Reference proteome</keyword>
<evidence type="ECO:0000259" key="1">
    <source>
        <dbReference type="Pfam" id="PF13556"/>
    </source>
</evidence>
<dbReference type="EMBL" id="JBHUFB010000009">
    <property type="protein sequence ID" value="MFD1812703.1"/>
    <property type="molecule type" value="Genomic_DNA"/>
</dbReference>
<evidence type="ECO:0000313" key="3">
    <source>
        <dbReference type="Proteomes" id="UP001597286"/>
    </source>
</evidence>
<dbReference type="InterPro" id="IPR051448">
    <property type="entry name" value="CdaR-like_regulators"/>
</dbReference>
<accession>A0ABW4P3L2</accession>
<dbReference type="Pfam" id="PF13556">
    <property type="entry name" value="HTH_30"/>
    <property type="match status" value="1"/>
</dbReference>
<protein>
    <submittedName>
        <fullName evidence="2">PucR family transcriptional regulator</fullName>
    </submittedName>
</protein>
<comment type="caution">
    <text evidence="2">The sequence shown here is derived from an EMBL/GenBank/DDBJ whole genome shotgun (WGS) entry which is preliminary data.</text>
</comment>
<name>A0ABW4P3L2_9NOCA</name>